<dbReference type="SUPFAM" id="SSF100920">
    <property type="entry name" value="Heat shock protein 70kD (HSP70), peptide-binding domain"/>
    <property type="match status" value="1"/>
</dbReference>
<reference evidence="11" key="1">
    <citation type="submission" date="2021-03" db="EMBL/GenBank/DDBJ databases">
        <authorList>
            <person name="Wang G."/>
        </authorList>
    </citation>
    <scope>NUCLEOTIDE SEQUENCE</scope>
    <source>
        <strain evidence="11">KCTC 12899</strain>
    </source>
</reference>
<dbReference type="PROSITE" id="PS00297">
    <property type="entry name" value="HSP70_1"/>
    <property type="match status" value="1"/>
</dbReference>
<keyword evidence="7 8" id="KW-0143">Chaperone</keyword>
<evidence type="ECO:0000256" key="2">
    <source>
        <dbReference type="ARBA" id="ARBA00014415"/>
    </source>
</evidence>
<organism evidence="11 12">
    <name type="scientific">Acanthopleuribacter pedis</name>
    <dbReference type="NCBI Taxonomy" id="442870"/>
    <lineage>
        <taxon>Bacteria</taxon>
        <taxon>Pseudomonadati</taxon>
        <taxon>Acidobacteriota</taxon>
        <taxon>Holophagae</taxon>
        <taxon>Acanthopleuribacterales</taxon>
        <taxon>Acanthopleuribacteraceae</taxon>
        <taxon>Acanthopleuribacter</taxon>
    </lineage>
</organism>
<dbReference type="FunFam" id="2.60.34.10:FF:000012">
    <property type="entry name" value="Heat shock 70 kDa protein"/>
    <property type="match status" value="1"/>
</dbReference>
<feature type="coiled-coil region" evidence="10">
    <location>
        <begin position="247"/>
        <end position="274"/>
    </location>
</feature>
<dbReference type="PROSITE" id="PS00329">
    <property type="entry name" value="HSP70_2"/>
    <property type="match status" value="1"/>
</dbReference>
<evidence type="ECO:0000313" key="12">
    <source>
        <dbReference type="Proteomes" id="UP000664417"/>
    </source>
</evidence>
<evidence type="ECO:0000256" key="6">
    <source>
        <dbReference type="ARBA" id="ARBA00023016"/>
    </source>
</evidence>
<dbReference type="FunFam" id="3.30.420.40:FF:000004">
    <property type="entry name" value="Molecular chaperone DnaK"/>
    <property type="match status" value="1"/>
</dbReference>
<evidence type="ECO:0000256" key="7">
    <source>
        <dbReference type="ARBA" id="ARBA00023186"/>
    </source>
</evidence>
<dbReference type="InterPro" id="IPR029047">
    <property type="entry name" value="HSP70_peptide-bd_sf"/>
</dbReference>
<evidence type="ECO:0000256" key="9">
    <source>
        <dbReference type="RuleBase" id="RU003322"/>
    </source>
</evidence>
<gene>
    <name evidence="8 11" type="primary">dnaK</name>
    <name evidence="11" type="ORF">J3U88_08040</name>
</gene>
<dbReference type="GO" id="GO:0005524">
    <property type="term" value="F:ATP binding"/>
    <property type="evidence" value="ECO:0007669"/>
    <property type="project" value="UniProtKB-UniRule"/>
</dbReference>
<dbReference type="InterPro" id="IPR029048">
    <property type="entry name" value="HSP70_C_sf"/>
</dbReference>
<accession>A0A8J7Q5B5</accession>
<dbReference type="Gene3D" id="2.60.34.10">
    <property type="entry name" value="Substrate Binding Domain Of DNAk, Chain A, domain 1"/>
    <property type="match status" value="1"/>
</dbReference>
<comment type="similarity">
    <text evidence="1 8 9">Belongs to the heat shock protein 70 family.</text>
</comment>
<evidence type="ECO:0000256" key="3">
    <source>
        <dbReference type="ARBA" id="ARBA00022553"/>
    </source>
</evidence>
<dbReference type="HAMAP" id="MF_00332">
    <property type="entry name" value="DnaK"/>
    <property type="match status" value="1"/>
</dbReference>
<protein>
    <recommendedName>
        <fullName evidence="2 8">Chaperone protein DnaK</fullName>
    </recommendedName>
    <alternativeName>
        <fullName evidence="8">HSP70</fullName>
    </alternativeName>
    <alternativeName>
        <fullName evidence="8">Heat shock 70 kDa protein</fullName>
    </alternativeName>
    <alternativeName>
        <fullName evidence="8">Heat shock protein 70</fullName>
    </alternativeName>
</protein>
<keyword evidence="10" id="KW-0175">Coiled coil</keyword>
<comment type="caution">
    <text evidence="11">The sequence shown here is derived from an EMBL/GenBank/DDBJ whole genome shotgun (WGS) entry which is preliminary data.</text>
</comment>
<keyword evidence="5 8" id="KW-0067">ATP-binding</keyword>
<dbReference type="InterPro" id="IPR013126">
    <property type="entry name" value="Hsp_70_fam"/>
</dbReference>
<dbReference type="PRINTS" id="PR00301">
    <property type="entry name" value="HEATSHOCK70"/>
</dbReference>
<proteinExistence type="evidence at transcript level"/>
<dbReference type="AlphaFoldDB" id="A0A8J7Q5B5"/>
<dbReference type="FunFam" id="3.90.640.10:FF:000003">
    <property type="entry name" value="Molecular chaperone DnaK"/>
    <property type="match status" value="1"/>
</dbReference>
<dbReference type="GO" id="GO:0140662">
    <property type="term" value="F:ATP-dependent protein folding chaperone"/>
    <property type="evidence" value="ECO:0007669"/>
    <property type="project" value="InterPro"/>
</dbReference>
<dbReference type="InterPro" id="IPR018181">
    <property type="entry name" value="Heat_shock_70_CS"/>
</dbReference>
<keyword evidence="6 8" id="KW-0346">Stress response</keyword>
<keyword evidence="4 8" id="KW-0547">Nucleotide-binding</keyword>
<dbReference type="Proteomes" id="UP000664417">
    <property type="component" value="Unassembled WGS sequence"/>
</dbReference>
<dbReference type="Gene3D" id="3.30.420.40">
    <property type="match status" value="2"/>
</dbReference>
<evidence type="ECO:0000256" key="1">
    <source>
        <dbReference type="ARBA" id="ARBA00007381"/>
    </source>
</evidence>
<feature type="modified residue" description="Phosphothreonine; by autocatalysis" evidence="8">
    <location>
        <position position="198"/>
    </location>
</feature>
<dbReference type="NCBIfam" id="TIGR02350">
    <property type="entry name" value="prok_dnaK"/>
    <property type="match status" value="1"/>
</dbReference>
<dbReference type="GO" id="GO:0051082">
    <property type="term" value="F:unfolded protein binding"/>
    <property type="evidence" value="ECO:0007669"/>
    <property type="project" value="InterPro"/>
</dbReference>
<evidence type="ECO:0000256" key="4">
    <source>
        <dbReference type="ARBA" id="ARBA00022741"/>
    </source>
</evidence>
<dbReference type="SUPFAM" id="SSF53067">
    <property type="entry name" value="Actin-like ATPase domain"/>
    <property type="match status" value="2"/>
</dbReference>
<dbReference type="InterPro" id="IPR012725">
    <property type="entry name" value="Chaperone_DnaK"/>
</dbReference>
<sequence length="606" mass="65785">MGKTIGIDLGTTNCCVAFSEAGTPKVIPNKEGSRTTPSVVAFTDSGERLIGHIAKRQAVTNPKNTIYAVKRLIGQKYSGQEIEAVREHLAYEVIQASNGDAWVKSHDETYSPQEISGIILRELKESAEEFLGEEVTEAVITVPAYFDDAQRQATKDAGTIAGLEVKRIINEPTAAALAYGLESGYNGRIVVYDIGGGTFDVSILEVQDGVFEVQSTAGDSFLGGEDFDNAIINWMIECFQDETGINLRFDKMALQRLKEAAEKAKCELSAVETADISLPFISSDATGAKHLNLKLERPVFNDLIRDLVERTRAPCLEAVQAAGLTPKDVGRVLLVGGQSRTPLFHEMVSDIFGQEPNTDLNPDEVVGLGAALQGSILKGEVKDIVLLDVTPLSLGIETQGGLVYRMIEKNANIPTAYSQIFTTVTENQTTVSVHVLQGESDISSNNRSLAKFELVDIPPAPRGVPQIEVTFEIDTNGIVKVSATDLQTKKEQSINISPSSGLSSGEIDDIIQRAEDNRNQDAARKETIRKMNKLESMLTTLDKTFKEYGHFLSDAEKEKINAQIADARKAVKTEDGPGIDQCLEGINRVSKVLSEAIMFGGTQKGE</sequence>
<dbReference type="Gene3D" id="1.20.1270.10">
    <property type="match status" value="1"/>
</dbReference>
<evidence type="ECO:0000256" key="10">
    <source>
        <dbReference type="SAM" id="Coils"/>
    </source>
</evidence>
<comment type="function">
    <text evidence="8">Acts as a chaperone.</text>
</comment>
<dbReference type="CDD" id="cd10234">
    <property type="entry name" value="ASKHA_NBD_HSP70_DnaK-like"/>
    <property type="match status" value="1"/>
</dbReference>
<evidence type="ECO:0000256" key="8">
    <source>
        <dbReference type="HAMAP-Rule" id="MF_00332"/>
    </source>
</evidence>
<name>A0A8J7Q5B5_9BACT</name>
<comment type="induction">
    <text evidence="8">By stress conditions e.g. heat shock.</text>
</comment>
<dbReference type="Gene3D" id="3.90.640.10">
    <property type="entry name" value="Actin, Chain A, domain 4"/>
    <property type="match status" value="1"/>
</dbReference>
<dbReference type="RefSeq" id="WP_207858152.1">
    <property type="nucleotide sequence ID" value="NZ_JAFREP010000005.1"/>
</dbReference>
<dbReference type="NCBIfam" id="NF001413">
    <property type="entry name" value="PRK00290.1"/>
    <property type="match status" value="1"/>
</dbReference>
<dbReference type="Pfam" id="PF00012">
    <property type="entry name" value="HSP70"/>
    <property type="match status" value="1"/>
</dbReference>
<dbReference type="SUPFAM" id="SSF100934">
    <property type="entry name" value="Heat shock protein 70kD (HSP70), C-terminal subdomain"/>
    <property type="match status" value="1"/>
</dbReference>
<evidence type="ECO:0000256" key="5">
    <source>
        <dbReference type="ARBA" id="ARBA00022840"/>
    </source>
</evidence>
<keyword evidence="3 8" id="KW-0597">Phosphoprotein</keyword>
<dbReference type="InterPro" id="IPR043129">
    <property type="entry name" value="ATPase_NBD"/>
</dbReference>
<dbReference type="PANTHER" id="PTHR19375">
    <property type="entry name" value="HEAT SHOCK PROTEIN 70KDA"/>
    <property type="match status" value="1"/>
</dbReference>
<keyword evidence="12" id="KW-1185">Reference proteome</keyword>
<evidence type="ECO:0000313" key="11">
    <source>
        <dbReference type="EMBL" id="MBO1318402.1"/>
    </source>
</evidence>
<dbReference type="EMBL" id="JAFREP010000005">
    <property type="protein sequence ID" value="MBO1318402.1"/>
    <property type="molecule type" value="Genomic_DNA"/>
</dbReference>